<evidence type="ECO:0000256" key="6">
    <source>
        <dbReference type="ARBA" id="ARBA00023004"/>
    </source>
</evidence>
<dbReference type="Gene3D" id="3.10.20.30">
    <property type="match status" value="1"/>
</dbReference>
<dbReference type="SUPFAM" id="SSF54292">
    <property type="entry name" value="2Fe-2S ferredoxin-like"/>
    <property type="match status" value="1"/>
</dbReference>
<dbReference type="InterPro" id="IPR006058">
    <property type="entry name" value="2Fe2S_fd_BS"/>
</dbReference>
<feature type="compositionally biased region" description="Basic and acidic residues" evidence="9">
    <location>
        <begin position="27"/>
        <end position="37"/>
    </location>
</feature>
<dbReference type="SMART" id="SM00271">
    <property type="entry name" value="DnaJ"/>
    <property type="match status" value="1"/>
</dbReference>
<feature type="domain" description="2Fe-2S ferredoxin-type" evidence="11">
    <location>
        <begin position="120"/>
        <end position="210"/>
    </location>
</feature>
<comment type="caution">
    <text evidence="12">The sequence shown here is derived from an EMBL/GenBank/DDBJ whole genome shotgun (WGS) entry which is preliminary data.</text>
</comment>
<dbReference type="PROSITE" id="PS50076">
    <property type="entry name" value="DNAJ_2"/>
    <property type="match status" value="1"/>
</dbReference>
<evidence type="ECO:0000256" key="9">
    <source>
        <dbReference type="SAM" id="MobiDB-lite"/>
    </source>
</evidence>
<dbReference type="PRINTS" id="PR00625">
    <property type="entry name" value="JDOMAIN"/>
</dbReference>
<evidence type="ECO:0000256" key="4">
    <source>
        <dbReference type="ARBA" id="ARBA00022723"/>
    </source>
</evidence>
<dbReference type="InterPro" id="IPR001623">
    <property type="entry name" value="DnaJ_domain"/>
</dbReference>
<accession>A0A6B0GIB0</accession>
<proteinExistence type="inferred from homology"/>
<dbReference type="Pfam" id="PF00226">
    <property type="entry name" value="DnaJ"/>
    <property type="match status" value="1"/>
</dbReference>
<dbReference type="NCBIfam" id="NF041393">
    <property type="entry name" value="Frdxn_Halo"/>
    <property type="match status" value="1"/>
</dbReference>
<evidence type="ECO:0000313" key="12">
    <source>
        <dbReference type="EMBL" id="MWG34606.1"/>
    </source>
</evidence>
<comment type="cofactor">
    <cofactor evidence="8">
        <name>[2Fe-2S] cluster</name>
        <dbReference type="ChEBI" id="CHEBI:190135"/>
    </cofactor>
</comment>
<dbReference type="Proteomes" id="UP000451471">
    <property type="component" value="Unassembled WGS sequence"/>
</dbReference>
<evidence type="ECO:0000259" key="11">
    <source>
        <dbReference type="PROSITE" id="PS51085"/>
    </source>
</evidence>
<feature type="region of interest" description="Disordered" evidence="9">
    <location>
        <begin position="27"/>
        <end position="93"/>
    </location>
</feature>
<dbReference type="InterPro" id="IPR036869">
    <property type="entry name" value="J_dom_sf"/>
</dbReference>
<dbReference type="GO" id="GO:0046872">
    <property type="term" value="F:metal ion binding"/>
    <property type="evidence" value="ECO:0007669"/>
    <property type="project" value="UniProtKB-KW"/>
</dbReference>
<keyword evidence="3" id="KW-0001">2Fe-2S</keyword>
<protein>
    <submittedName>
        <fullName evidence="12">2Fe-2S iron-sulfur cluster binding domain-containing protein</fullName>
    </submittedName>
</protein>
<keyword evidence="7" id="KW-0411">Iron-sulfur</keyword>
<organism evidence="12 13">
    <name type="scientific">Halomarina oriensis</name>
    <dbReference type="NCBI Taxonomy" id="671145"/>
    <lineage>
        <taxon>Archaea</taxon>
        <taxon>Methanobacteriati</taxon>
        <taxon>Methanobacteriota</taxon>
        <taxon>Stenosarchaea group</taxon>
        <taxon>Halobacteria</taxon>
        <taxon>Halobacteriales</taxon>
        <taxon>Natronomonadaceae</taxon>
        <taxon>Halomarina</taxon>
    </lineage>
</organism>
<dbReference type="Pfam" id="PF00111">
    <property type="entry name" value="Fer2"/>
    <property type="match status" value="1"/>
</dbReference>
<dbReference type="RefSeq" id="WP_368279996.1">
    <property type="nucleotide sequence ID" value="NZ_WSZK01000015.1"/>
</dbReference>
<evidence type="ECO:0000256" key="2">
    <source>
        <dbReference type="ARBA" id="ARBA00022448"/>
    </source>
</evidence>
<feature type="compositionally biased region" description="Acidic residues" evidence="9">
    <location>
        <begin position="52"/>
        <end position="84"/>
    </location>
</feature>
<evidence type="ECO:0000313" key="13">
    <source>
        <dbReference type="Proteomes" id="UP000451471"/>
    </source>
</evidence>
<dbReference type="InterPro" id="IPR012675">
    <property type="entry name" value="Beta-grasp_dom_sf"/>
</dbReference>
<evidence type="ECO:0000259" key="10">
    <source>
        <dbReference type="PROSITE" id="PS50076"/>
    </source>
</evidence>
<dbReference type="CDD" id="cd06257">
    <property type="entry name" value="DnaJ"/>
    <property type="match status" value="1"/>
</dbReference>
<keyword evidence="2" id="KW-0813">Transport</keyword>
<sequence>MESPFEVLDVESDATDEEVERAYRRRVLEAHPDHGGSTHEFQQVRSAYETILSEDAEAPELNGDDSADGESDGDNDSDGEAGEDPADREPEGVRVEYLDYEALADRGWQITDDDLFEKAADAALDVDEFGAFVAPPDDSLLEAAEEHGLRWPYACRGGACSNCAVALVDGEMPMPNDHILPEKWLDRGIRLSCLSAPTSDSAKVVSNVKHLPGLDDLRLPLSRFDKARLND</sequence>
<dbReference type="AlphaFoldDB" id="A0A6B0GIB0"/>
<dbReference type="CDD" id="cd00207">
    <property type="entry name" value="fer2"/>
    <property type="match status" value="1"/>
</dbReference>
<keyword evidence="13" id="KW-1185">Reference proteome</keyword>
<dbReference type="EMBL" id="WSZK01000015">
    <property type="protein sequence ID" value="MWG34606.1"/>
    <property type="molecule type" value="Genomic_DNA"/>
</dbReference>
<dbReference type="Gene3D" id="1.10.287.110">
    <property type="entry name" value="DnaJ domain"/>
    <property type="match status" value="1"/>
</dbReference>
<name>A0A6B0GIB0_9EURY</name>
<keyword evidence="6" id="KW-0408">Iron</keyword>
<evidence type="ECO:0000256" key="8">
    <source>
        <dbReference type="ARBA" id="ARBA00034078"/>
    </source>
</evidence>
<evidence type="ECO:0000256" key="3">
    <source>
        <dbReference type="ARBA" id="ARBA00022714"/>
    </source>
</evidence>
<evidence type="ECO:0000256" key="1">
    <source>
        <dbReference type="ARBA" id="ARBA00007874"/>
    </source>
</evidence>
<dbReference type="SUPFAM" id="SSF46565">
    <property type="entry name" value="Chaperone J-domain"/>
    <property type="match status" value="1"/>
</dbReference>
<comment type="similarity">
    <text evidence="1">Belongs to the 2Fe2S plant-type ferredoxin family.</text>
</comment>
<dbReference type="PANTHER" id="PTHR43112:SF3">
    <property type="entry name" value="FERREDOXIN-2, CHLOROPLASTIC"/>
    <property type="match status" value="1"/>
</dbReference>
<evidence type="ECO:0000256" key="7">
    <source>
        <dbReference type="ARBA" id="ARBA00023014"/>
    </source>
</evidence>
<dbReference type="InterPro" id="IPR053441">
    <property type="entry name" value="2Fe2S_Ferredoxin"/>
</dbReference>
<dbReference type="PROSITE" id="PS51085">
    <property type="entry name" value="2FE2S_FER_2"/>
    <property type="match status" value="1"/>
</dbReference>
<dbReference type="GO" id="GO:0051537">
    <property type="term" value="F:2 iron, 2 sulfur cluster binding"/>
    <property type="evidence" value="ECO:0007669"/>
    <property type="project" value="UniProtKB-KW"/>
</dbReference>
<evidence type="ECO:0000256" key="5">
    <source>
        <dbReference type="ARBA" id="ARBA00022982"/>
    </source>
</evidence>
<dbReference type="InterPro" id="IPR001041">
    <property type="entry name" value="2Fe-2S_ferredoxin-type"/>
</dbReference>
<dbReference type="PANTHER" id="PTHR43112">
    <property type="entry name" value="FERREDOXIN"/>
    <property type="match status" value="1"/>
</dbReference>
<feature type="domain" description="J" evidence="10">
    <location>
        <begin position="3"/>
        <end position="56"/>
    </location>
</feature>
<reference evidence="12 13" key="1">
    <citation type="submission" date="2019-12" db="EMBL/GenBank/DDBJ databases">
        <title>Halocatena pleomorpha gen. nov. sp. nov., an extremely halophilic archaeon of family Halobacteriaceae isolated from saltpan soil.</title>
        <authorList>
            <person name="Pal Y."/>
            <person name="Verma A."/>
            <person name="Krishnamurthi S."/>
            <person name="Kumar P."/>
        </authorList>
    </citation>
    <scope>NUCLEOTIDE SEQUENCE [LARGE SCALE GENOMIC DNA]</scope>
    <source>
        <strain evidence="12 13">JCM 16495</strain>
    </source>
</reference>
<keyword evidence="4" id="KW-0479">Metal-binding</keyword>
<dbReference type="InterPro" id="IPR036010">
    <property type="entry name" value="2Fe-2S_ferredoxin-like_sf"/>
</dbReference>
<keyword evidence="5" id="KW-0249">Electron transport</keyword>
<gene>
    <name evidence="12" type="ORF">GQS65_08905</name>
</gene>
<dbReference type="PROSITE" id="PS00197">
    <property type="entry name" value="2FE2S_FER_1"/>
    <property type="match status" value="1"/>
</dbReference>